<organism evidence="1 2">
    <name type="scientific">Fusarium equiseti</name>
    <name type="common">Fusarium scirpi</name>
    <dbReference type="NCBI Taxonomy" id="61235"/>
    <lineage>
        <taxon>Eukaryota</taxon>
        <taxon>Fungi</taxon>
        <taxon>Dikarya</taxon>
        <taxon>Ascomycota</taxon>
        <taxon>Pezizomycotina</taxon>
        <taxon>Sordariomycetes</taxon>
        <taxon>Hypocreomycetidae</taxon>
        <taxon>Hypocreales</taxon>
        <taxon>Nectriaceae</taxon>
        <taxon>Fusarium</taxon>
        <taxon>Fusarium incarnatum-equiseti species complex</taxon>
    </lineage>
</organism>
<evidence type="ECO:0000313" key="2">
    <source>
        <dbReference type="Proteomes" id="UP000693738"/>
    </source>
</evidence>
<comment type="caution">
    <text evidence="1">The sequence shown here is derived from an EMBL/GenBank/DDBJ whole genome shotgun (WGS) entry which is preliminary data.</text>
</comment>
<evidence type="ECO:0000313" key="1">
    <source>
        <dbReference type="EMBL" id="CAG7558184.1"/>
    </source>
</evidence>
<gene>
    <name evidence="1" type="ORF">FEQUK3_LOCUS3814</name>
</gene>
<dbReference type="AlphaFoldDB" id="A0A8J2IQN9"/>
<name>A0A8J2IQN9_FUSEQ</name>
<dbReference type="Proteomes" id="UP000693738">
    <property type="component" value="Unassembled WGS sequence"/>
</dbReference>
<reference evidence="1" key="1">
    <citation type="submission" date="2021-05" db="EMBL/GenBank/DDBJ databases">
        <authorList>
            <person name="Khan N."/>
        </authorList>
    </citation>
    <scope>NUCLEOTIDE SEQUENCE</scope>
</reference>
<protein>
    <submittedName>
        <fullName evidence="1">Uncharacterized protein</fullName>
    </submittedName>
</protein>
<accession>A0A8J2IQN9</accession>
<sequence>MIPIRTQPEQEQEKAIRGDAVPRLLDNYKSQAALVRGIRLDYGFAMSEPVKRLSSSMPLFARARNARRIMSDDIPERMRAEEQPYCIWYPDIATEDTYRSLAAKFPEMKYQAGRACAAAGYYALFHDLDLLPEVSIAEEARESDTDGGKLIYEEIMGFKYRYAIMDDCKRSIELIDFKCPAFLNGDTEVRWKLANRMGIKRRWIPNLLPCIEEDRHLGLEDQEVDEAHRILTEDELKLLYTPLPEDLPTVKKTLLIQMAAHDGNIERYARLANSGRTLTSLDGDLIVRGILHHTMFARWWADQIKNDTIYAKSAPYMWDLQRAILARRIMLNDFSLLESEDVWPSGRKKPYIIWWPLKPHEAYLRMLAEKVPEMKREIAAAAIACDYFDIYKFLDPEPSWHLWIVASEFSMNPFYREDQERRGREKGVDVEDGRYEDIEYCELAQTREVTVLDELIGDKTRDSVETREIEGRYDRIFNTSLVQVRTWEGVGKVSPDIPE</sequence>
<proteinExistence type="predicted"/>
<dbReference type="EMBL" id="CAJSTJ010000122">
    <property type="protein sequence ID" value="CAG7558184.1"/>
    <property type="molecule type" value="Genomic_DNA"/>
</dbReference>